<proteinExistence type="predicted"/>
<sequence>MVQWTSWLILANLVNFRIQQIY</sequence>
<name>A0A0E9VSK4_ANGAN</name>
<organism evidence="1">
    <name type="scientific">Anguilla anguilla</name>
    <name type="common">European freshwater eel</name>
    <name type="synonym">Muraena anguilla</name>
    <dbReference type="NCBI Taxonomy" id="7936"/>
    <lineage>
        <taxon>Eukaryota</taxon>
        <taxon>Metazoa</taxon>
        <taxon>Chordata</taxon>
        <taxon>Craniata</taxon>
        <taxon>Vertebrata</taxon>
        <taxon>Euteleostomi</taxon>
        <taxon>Actinopterygii</taxon>
        <taxon>Neopterygii</taxon>
        <taxon>Teleostei</taxon>
        <taxon>Anguilliformes</taxon>
        <taxon>Anguillidae</taxon>
        <taxon>Anguilla</taxon>
    </lineage>
</organism>
<evidence type="ECO:0000313" key="1">
    <source>
        <dbReference type="EMBL" id="JAH81061.1"/>
    </source>
</evidence>
<accession>A0A0E9VSK4</accession>
<protein>
    <submittedName>
        <fullName evidence="1">Uncharacterized protein</fullName>
    </submittedName>
</protein>
<reference evidence="1" key="2">
    <citation type="journal article" date="2015" name="Fish Shellfish Immunol.">
        <title>Early steps in the European eel (Anguilla anguilla)-Vibrio vulnificus interaction in the gills: Role of the RtxA13 toxin.</title>
        <authorList>
            <person name="Callol A."/>
            <person name="Pajuelo D."/>
            <person name="Ebbesson L."/>
            <person name="Teles M."/>
            <person name="MacKenzie S."/>
            <person name="Amaro C."/>
        </authorList>
    </citation>
    <scope>NUCLEOTIDE SEQUENCE</scope>
</reference>
<dbReference type="AlphaFoldDB" id="A0A0E9VSK4"/>
<reference evidence="1" key="1">
    <citation type="submission" date="2014-11" db="EMBL/GenBank/DDBJ databases">
        <authorList>
            <person name="Amaro Gonzalez C."/>
        </authorList>
    </citation>
    <scope>NUCLEOTIDE SEQUENCE</scope>
</reference>
<dbReference type="EMBL" id="GBXM01027516">
    <property type="protein sequence ID" value="JAH81061.1"/>
    <property type="molecule type" value="Transcribed_RNA"/>
</dbReference>